<comment type="subcellular location">
    <subcellularLocation>
        <location evidence="1">Membrane</location>
        <topology evidence="1">Multi-pass membrane protein</topology>
    </subcellularLocation>
</comment>
<dbReference type="InterPro" id="IPR050598">
    <property type="entry name" value="AminoAcid_Transporter"/>
</dbReference>
<dbReference type="PANTHER" id="PTHR11785">
    <property type="entry name" value="AMINO ACID TRANSPORTER"/>
    <property type="match status" value="1"/>
</dbReference>
<evidence type="ECO:0000256" key="3">
    <source>
        <dbReference type="ARBA" id="ARBA00022989"/>
    </source>
</evidence>
<name>A0A8H8BT81_9HELO</name>
<feature type="region of interest" description="Disordered" evidence="5">
    <location>
        <begin position="1"/>
        <end position="28"/>
    </location>
</feature>
<accession>A0A8H8BT81</accession>
<keyword evidence="8" id="KW-1185">Reference proteome</keyword>
<keyword evidence="3 6" id="KW-1133">Transmembrane helix</keyword>
<keyword evidence="2 6" id="KW-0812">Transmembrane</keyword>
<evidence type="ECO:0000256" key="6">
    <source>
        <dbReference type="SAM" id="Phobius"/>
    </source>
</evidence>
<evidence type="ECO:0000313" key="7">
    <source>
        <dbReference type="EMBL" id="KAG4423156.1"/>
    </source>
</evidence>
<feature type="transmembrane region" description="Helical" evidence="6">
    <location>
        <begin position="189"/>
        <end position="208"/>
    </location>
</feature>
<dbReference type="PANTHER" id="PTHR11785:SF353">
    <property type="entry name" value="METHIONINE TRANSPORTER (EUROFUNG)"/>
    <property type="match status" value="1"/>
</dbReference>
<feature type="transmembrane region" description="Helical" evidence="6">
    <location>
        <begin position="459"/>
        <end position="478"/>
    </location>
</feature>
<organism evidence="7 8">
    <name type="scientific">Cadophora malorum</name>
    <dbReference type="NCBI Taxonomy" id="108018"/>
    <lineage>
        <taxon>Eukaryota</taxon>
        <taxon>Fungi</taxon>
        <taxon>Dikarya</taxon>
        <taxon>Ascomycota</taxon>
        <taxon>Pezizomycotina</taxon>
        <taxon>Leotiomycetes</taxon>
        <taxon>Helotiales</taxon>
        <taxon>Ploettnerulaceae</taxon>
        <taxon>Cadophora</taxon>
    </lineage>
</organism>
<dbReference type="AlphaFoldDB" id="A0A8H8BT81"/>
<dbReference type="Proteomes" id="UP000664132">
    <property type="component" value="Unassembled WGS sequence"/>
</dbReference>
<sequence length="644" mass="72580">MATYREARFQSTSTMEMSPTPNFDQPGGLPLEEEDEQFLRADIKWKGIAKPMRLRQVTVMCLIFNRMIGTGIFRTPAIVYNYTESVGISMLWWSLGLVVAMCGILVYMELGLTLPLYRFDGKTVSVPRSGGELNYLKYMYQRPLYFAICVFGISFILLGNVATNSMAFGMSVLDAAGKSESDFENYDEVVRGIAIACIAFSCLIHGVWRQGGLYLNNLLAFIKIAILVLIFIIGLLAYGGVFGKVEGALSTKGAFNKDRRAGDTYGYAEAFLSVIYAFSGFNQANYVIGEVDDPRRRYKWPAFSAVAIVSVLYILVNLAYFIVVPTIKFDEALTRNVAHEFFDLTLGSLSSSWAPNAPRLLSAFMAIASLGNILVFTYTAARVKQEIAKEGIIPFRRFFASSIKSARIPIRKLWGSKLETLPEDIPFGALILHFSMSVLLVLGTWQLTAFATYSLLVDLYSYTVEATFSTIIGFGLVYQRLFSSRDWNEHSRNSGFKVNTFISCTTGLIFGLANLYPVVTKWVPPQLETAQDYPWYTTGVVGWSILAFGAIWWAFFRFVVPHIGHDHKGRYLLVTRKLWFHTENEYKVLEYEDIDFNWVPNDDEEDGLGRGDGHHARLKIRERSVFATGSELAKRRREDGIFGE</sequence>
<evidence type="ECO:0000256" key="2">
    <source>
        <dbReference type="ARBA" id="ARBA00022692"/>
    </source>
</evidence>
<evidence type="ECO:0000256" key="4">
    <source>
        <dbReference type="ARBA" id="ARBA00023136"/>
    </source>
</evidence>
<proteinExistence type="predicted"/>
<evidence type="ECO:0008006" key="9">
    <source>
        <dbReference type="Google" id="ProtNLM"/>
    </source>
</evidence>
<feature type="transmembrane region" description="Helical" evidence="6">
    <location>
        <begin position="220"/>
        <end position="245"/>
    </location>
</feature>
<feature type="transmembrane region" description="Helical" evidence="6">
    <location>
        <begin position="360"/>
        <end position="381"/>
    </location>
</feature>
<dbReference type="InterPro" id="IPR002293">
    <property type="entry name" value="AA/rel_permease1"/>
</dbReference>
<dbReference type="Pfam" id="PF13520">
    <property type="entry name" value="AA_permease_2"/>
    <property type="match status" value="1"/>
</dbReference>
<keyword evidence="4 6" id="KW-0472">Membrane</keyword>
<feature type="compositionally biased region" description="Polar residues" evidence="5">
    <location>
        <begin position="9"/>
        <end position="23"/>
    </location>
</feature>
<dbReference type="EMBL" id="JAFJYH010000038">
    <property type="protein sequence ID" value="KAG4423156.1"/>
    <property type="molecule type" value="Genomic_DNA"/>
</dbReference>
<dbReference type="Gene3D" id="1.20.1740.10">
    <property type="entry name" value="Amino acid/polyamine transporter I"/>
    <property type="match status" value="1"/>
</dbReference>
<evidence type="ECO:0000256" key="5">
    <source>
        <dbReference type="SAM" id="MobiDB-lite"/>
    </source>
</evidence>
<protein>
    <recommendedName>
        <fullName evidence="9">High-affinity methionine permease</fullName>
    </recommendedName>
</protein>
<feature type="transmembrane region" description="Helical" evidence="6">
    <location>
        <begin position="539"/>
        <end position="560"/>
    </location>
</feature>
<feature type="transmembrane region" description="Helical" evidence="6">
    <location>
        <begin position="144"/>
        <end position="169"/>
    </location>
</feature>
<dbReference type="GO" id="GO:0016020">
    <property type="term" value="C:membrane"/>
    <property type="evidence" value="ECO:0007669"/>
    <property type="project" value="UniProtKB-SubCell"/>
</dbReference>
<feature type="transmembrane region" description="Helical" evidence="6">
    <location>
        <begin position="300"/>
        <end position="323"/>
    </location>
</feature>
<evidence type="ECO:0000256" key="1">
    <source>
        <dbReference type="ARBA" id="ARBA00004141"/>
    </source>
</evidence>
<gene>
    <name evidence="7" type="ORF">IFR04_003654</name>
</gene>
<feature type="transmembrane region" description="Helical" evidence="6">
    <location>
        <begin position="427"/>
        <end position="447"/>
    </location>
</feature>
<reference evidence="7" key="1">
    <citation type="submission" date="2021-02" db="EMBL/GenBank/DDBJ databases">
        <title>Genome sequence Cadophora malorum strain M34.</title>
        <authorList>
            <person name="Stefanovic E."/>
            <person name="Vu D."/>
            <person name="Scully C."/>
            <person name="Dijksterhuis J."/>
            <person name="Roader J."/>
            <person name="Houbraken J."/>
        </authorList>
    </citation>
    <scope>NUCLEOTIDE SEQUENCE</scope>
    <source>
        <strain evidence="7">M34</strain>
    </source>
</reference>
<feature type="transmembrane region" description="Helical" evidence="6">
    <location>
        <begin position="91"/>
        <end position="112"/>
    </location>
</feature>
<dbReference type="GO" id="GO:0015179">
    <property type="term" value="F:L-amino acid transmembrane transporter activity"/>
    <property type="evidence" value="ECO:0007669"/>
    <property type="project" value="TreeGrafter"/>
</dbReference>
<comment type="caution">
    <text evidence="7">The sequence shown here is derived from an EMBL/GenBank/DDBJ whole genome shotgun (WGS) entry which is preliminary data.</text>
</comment>
<feature type="transmembrane region" description="Helical" evidence="6">
    <location>
        <begin position="265"/>
        <end position="288"/>
    </location>
</feature>
<feature type="transmembrane region" description="Helical" evidence="6">
    <location>
        <begin position="57"/>
        <end position="79"/>
    </location>
</feature>
<dbReference type="OrthoDB" id="5982228at2759"/>
<evidence type="ECO:0000313" key="8">
    <source>
        <dbReference type="Proteomes" id="UP000664132"/>
    </source>
</evidence>
<feature type="transmembrane region" description="Helical" evidence="6">
    <location>
        <begin position="498"/>
        <end position="519"/>
    </location>
</feature>